<dbReference type="EMBL" id="JANTQA010000048">
    <property type="protein sequence ID" value="KAJ3431256.1"/>
    <property type="molecule type" value="Genomic_DNA"/>
</dbReference>
<comment type="caution">
    <text evidence="1">The sequence shown here is derived from an EMBL/GenBank/DDBJ whole genome shotgun (WGS) entry which is preliminary data.</text>
</comment>
<organism evidence="1 2">
    <name type="scientific">Anaeramoeba flamelloides</name>
    <dbReference type="NCBI Taxonomy" id="1746091"/>
    <lineage>
        <taxon>Eukaryota</taxon>
        <taxon>Metamonada</taxon>
        <taxon>Anaeramoebidae</taxon>
        <taxon>Anaeramoeba</taxon>
    </lineage>
</organism>
<sequence>MSESVQEKNNKDNSGFVYQAQGFYGEYSLPKISLQKKYPITSSEKKNIKKTAAFMDNEGNCYDINYLKIEENHSFRKKSLPPTNGL</sequence>
<gene>
    <name evidence="1" type="ORF">M0812_02934</name>
</gene>
<evidence type="ECO:0000313" key="2">
    <source>
        <dbReference type="Proteomes" id="UP001146793"/>
    </source>
</evidence>
<name>A0AAV7YR21_9EUKA</name>
<proteinExistence type="predicted"/>
<accession>A0AAV7YR21</accession>
<protein>
    <submittedName>
        <fullName evidence="1">Uncharacterized protein</fullName>
    </submittedName>
</protein>
<dbReference type="AlphaFoldDB" id="A0AAV7YR21"/>
<evidence type="ECO:0000313" key="1">
    <source>
        <dbReference type="EMBL" id="KAJ3431256.1"/>
    </source>
</evidence>
<reference evidence="1" key="1">
    <citation type="submission" date="2022-08" db="EMBL/GenBank/DDBJ databases">
        <title>Novel sulphate-reducing endosymbionts in the free-living metamonad Anaeramoeba.</title>
        <authorList>
            <person name="Jerlstrom-Hultqvist J."/>
            <person name="Cepicka I."/>
            <person name="Gallot-Lavallee L."/>
            <person name="Salas-Leiva D."/>
            <person name="Curtis B.A."/>
            <person name="Zahonova K."/>
            <person name="Pipaliya S."/>
            <person name="Dacks J."/>
            <person name="Roger A.J."/>
        </authorList>
    </citation>
    <scope>NUCLEOTIDE SEQUENCE</scope>
    <source>
        <strain evidence="1">Busselton2</strain>
    </source>
</reference>
<dbReference type="Proteomes" id="UP001146793">
    <property type="component" value="Unassembled WGS sequence"/>
</dbReference>